<dbReference type="InterPro" id="IPR007460">
    <property type="entry name" value="BrnT_toxin"/>
</dbReference>
<dbReference type="AlphaFoldDB" id="A0AB36ZYD4"/>
<dbReference type="Pfam" id="PF04365">
    <property type="entry name" value="BrnT_toxin"/>
    <property type="match status" value="1"/>
</dbReference>
<proteinExistence type="predicted"/>
<evidence type="ECO:0000313" key="2">
    <source>
        <dbReference type="Proteomes" id="UP000239861"/>
    </source>
</evidence>
<accession>A0AB36ZYD4</accession>
<protein>
    <recommendedName>
        <fullName evidence="3">BrnT family toxin</fullName>
    </recommendedName>
</protein>
<reference evidence="1 2" key="1">
    <citation type="submission" date="2018-02" db="EMBL/GenBank/DDBJ databases">
        <title>Subsurface microbial communities from deep shales in Ohio and West Virginia, USA.</title>
        <authorList>
            <person name="Wrighton K."/>
        </authorList>
    </citation>
    <scope>NUCLEOTIDE SEQUENCE [LARGE SCALE GENOMIC DNA]</scope>
    <source>
        <strain evidence="1 2">MARC-MIP3H16</strain>
    </source>
</reference>
<evidence type="ECO:0008006" key="3">
    <source>
        <dbReference type="Google" id="ProtNLM"/>
    </source>
</evidence>
<dbReference type="Proteomes" id="UP000239861">
    <property type="component" value="Unassembled WGS sequence"/>
</dbReference>
<dbReference type="Gene3D" id="3.10.450.530">
    <property type="entry name" value="Ribonuclease toxin, BrnT, of type II toxin-antitoxin system"/>
    <property type="match status" value="1"/>
</dbReference>
<organism evidence="1 2">
    <name type="scientific">Malaciobacter marinus</name>
    <dbReference type="NCBI Taxonomy" id="505249"/>
    <lineage>
        <taxon>Bacteria</taxon>
        <taxon>Pseudomonadati</taxon>
        <taxon>Campylobacterota</taxon>
        <taxon>Epsilonproteobacteria</taxon>
        <taxon>Campylobacterales</taxon>
        <taxon>Arcobacteraceae</taxon>
        <taxon>Malaciobacter</taxon>
    </lineage>
</organism>
<comment type="caution">
    <text evidence="1">The sequence shown here is derived from an EMBL/GenBank/DDBJ whole genome shotgun (WGS) entry which is preliminary data.</text>
</comment>
<evidence type="ECO:0000313" key="1">
    <source>
        <dbReference type="EMBL" id="PPK62185.1"/>
    </source>
</evidence>
<sequence>MLFVCFHAPNLDMKLLNHYNIIMKTIHFSWDEAKAKSNLIKHKISFEEAKTVFDDDNARLIYDPDHSEDEDRFILLGLSCKLKILTIVHCYKDDENNIRIISARKSTKSETKQYKEYLS</sequence>
<gene>
    <name evidence="1" type="ORF">B0F89_105118</name>
</gene>
<dbReference type="InterPro" id="IPR038573">
    <property type="entry name" value="BrnT_sf"/>
</dbReference>
<name>A0AB36ZYD4_9BACT</name>
<dbReference type="EMBL" id="PTIW01000005">
    <property type="protein sequence ID" value="PPK62185.1"/>
    <property type="molecule type" value="Genomic_DNA"/>
</dbReference>